<keyword evidence="9" id="KW-0472">Membrane</keyword>
<dbReference type="Gene3D" id="2.40.70.10">
    <property type="entry name" value="Acid Proteases"/>
    <property type="match status" value="2"/>
</dbReference>
<dbReference type="PRINTS" id="PR00792">
    <property type="entry name" value="PEPSIN"/>
</dbReference>
<comment type="similarity">
    <text evidence="1 8">Belongs to the peptidase A1 family.</text>
</comment>
<keyword evidence="12" id="KW-1185">Reference proteome</keyword>
<dbReference type="FunFam" id="2.40.70.10:FF:000115">
    <property type="entry name" value="Lysosomal aspartic protease"/>
    <property type="match status" value="1"/>
</dbReference>
<dbReference type="Proteomes" id="UP000694423">
    <property type="component" value="Unplaced"/>
</dbReference>
<dbReference type="InterPro" id="IPR001461">
    <property type="entry name" value="Aspartic_peptidase_A1"/>
</dbReference>
<reference evidence="11" key="1">
    <citation type="submission" date="2025-08" db="UniProtKB">
        <authorList>
            <consortium name="Ensembl"/>
        </authorList>
    </citation>
    <scope>IDENTIFICATION</scope>
</reference>
<evidence type="ECO:0000256" key="4">
    <source>
        <dbReference type="ARBA" id="ARBA00022757"/>
    </source>
</evidence>
<feature type="transmembrane region" description="Helical" evidence="9">
    <location>
        <begin position="146"/>
        <end position="173"/>
    </location>
</feature>
<sequence length="341" mass="37709">RRAKTLTCRLKELGLLEDFHPKLPSNVDSKYFLSLTNRITTDLLPPIEFIGSISIGSPPQEFLVLFDTGSSILWVPSVNCSGEAFNHNHFNPQQSSTYRAINQPVSLYCGTGSMTGVLANEMVHVSHMRRSWYLEWKREGMRGSWFLFYCVPFDGILGLAFPSIAASTAIPVFDNMMNHGLISQALFSFYLNDNSLRITTSFVTFGGTDDSCFSGRLNWIPLSAETYWQISRDNITVNAVIDTGTSLLAGPLHSIAVTHHSIGAMVSCSAKNCLPDIVFVISGIKFPCACQGYCKSGFEGTIIPAQSGELWNLGEVFLHQYYSVFDRANNQVGLAPMARTQ</sequence>
<evidence type="ECO:0000313" key="12">
    <source>
        <dbReference type="Proteomes" id="UP000694423"/>
    </source>
</evidence>
<evidence type="ECO:0000256" key="7">
    <source>
        <dbReference type="PIRSR" id="PIRSR601461-1"/>
    </source>
</evidence>
<evidence type="ECO:0000259" key="10">
    <source>
        <dbReference type="PROSITE" id="PS51767"/>
    </source>
</evidence>
<dbReference type="PROSITE" id="PS00141">
    <property type="entry name" value="ASP_PROTEASE"/>
    <property type="match status" value="2"/>
</dbReference>
<keyword evidence="4" id="KW-0222">Digestion</keyword>
<name>A0A8C4PDK0_DRONO</name>
<dbReference type="PANTHER" id="PTHR47966">
    <property type="entry name" value="BETA-SITE APP-CLEAVING ENZYME, ISOFORM A-RELATED"/>
    <property type="match status" value="1"/>
</dbReference>
<keyword evidence="9" id="KW-1133">Transmembrane helix</keyword>
<evidence type="ECO:0000256" key="8">
    <source>
        <dbReference type="RuleBase" id="RU000454"/>
    </source>
</evidence>
<dbReference type="GO" id="GO:0006508">
    <property type="term" value="P:proteolysis"/>
    <property type="evidence" value="ECO:0007669"/>
    <property type="project" value="UniProtKB-KW"/>
</dbReference>
<evidence type="ECO:0000256" key="1">
    <source>
        <dbReference type="ARBA" id="ARBA00007447"/>
    </source>
</evidence>
<organism evidence="11 12">
    <name type="scientific">Dromaius novaehollandiae</name>
    <name type="common">Emu</name>
    <dbReference type="NCBI Taxonomy" id="8790"/>
    <lineage>
        <taxon>Eukaryota</taxon>
        <taxon>Metazoa</taxon>
        <taxon>Chordata</taxon>
        <taxon>Craniata</taxon>
        <taxon>Vertebrata</taxon>
        <taxon>Euteleostomi</taxon>
        <taxon>Archelosauria</taxon>
        <taxon>Archosauria</taxon>
        <taxon>Dinosauria</taxon>
        <taxon>Saurischia</taxon>
        <taxon>Theropoda</taxon>
        <taxon>Coelurosauria</taxon>
        <taxon>Aves</taxon>
        <taxon>Palaeognathae</taxon>
        <taxon>Casuariiformes</taxon>
        <taxon>Dromaiidae</taxon>
        <taxon>Dromaius</taxon>
    </lineage>
</organism>
<dbReference type="SUPFAM" id="SSF50630">
    <property type="entry name" value="Acid proteases"/>
    <property type="match status" value="1"/>
</dbReference>
<evidence type="ECO:0000256" key="5">
    <source>
        <dbReference type="ARBA" id="ARBA00022801"/>
    </source>
</evidence>
<dbReference type="InterPro" id="IPR033121">
    <property type="entry name" value="PEPTIDASE_A1"/>
</dbReference>
<dbReference type="GO" id="GO:0004190">
    <property type="term" value="F:aspartic-type endopeptidase activity"/>
    <property type="evidence" value="ECO:0007669"/>
    <property type="project" value="UniProtKB-KW"/>
</dbReference>
<protein>
    <recommendedName>
        <fullName evidence="10">Peptidase A1 domain-containing protein</fullName>
    </recommendedName>
</protein>
<accession>A0A8C4PDK0</accession>
<keyword evidence="9" id="KW-0812">Transmembrane</keyword>
<dbReference type="GO" id="GO:0007586">
    <property type="term" value="P:digestion"/>
    <property type="evidence" value="ECO:0007669"/>
    <property type="project" value="UniProtKB-KW"/>
</dbReference>
<evidence type="ECO:0000256" key="6">
    <source>
        <dbReference type="ARBA" id="ARBA00023157"/>
    </source>
</evidence>
<feature type="domain" description="Peptidase A1" evidence="10">
    <location>
        <begin position="49"/>
        <end position="335"/>
    </location>
</feature>
<keyword evidence="2 8" id="KW-0645">Protease</keyword>
<dbReference type="PROSITE" id="PS51767">
    <property type="entry name" value="PEPTIDASE_A1"/>
    <property type="match status" value="1"/>
</dbReference>
<dbReference type="InterPro" id="IPR001969">
    <property type="entry name" value="Aspartic_peptidase_AS"/>
</dbReference>
<dbReference type="AlphaFoldDB" id="A0A8C4PDK0"/>
<evidence type="ECO:0000256" key="3">
    <source>
        <dbReference type="ARBA" id="ARBA00022750"/>
    </source>
</evidence>
<keyword evidence="3 8" id="KW-0064">Aspartyl protease</keyword>
<feature type="active site" evidence="7">
    <location>
        <position position="242"/>
    </location>
</feature>
<evidence type="ECO:0000313" key="11">
    <source>
        <dbReference type="Ensembl" id="ENSDNVP00000025193.1"/>
    </source>
</evidence>
<evidence type="ECO:0000256" key="9">
    <source>
        <dbReference type="SAM" id="Phobius"/>
    </source>
</evidence>
<dbReference type="Ensembl" id="ENSDNVT00000030494.1">
    <property type="protein sequence ID" value="ENSDNVP00000025193.1"/>
    <property type="gene ID" value="ENSDNVG00000017515.1"/>
</dbReference>
<feature type="active site" evidence="7">
    <location>
        <position position="67"/>
    </location>
</feature>
<dbReference type="Pfam" id="PF00026">
    <property type="entry name" value="Asp"/>
    <property type="match status" value="1"/>
</dbReference>
<proteinExistence type="inferred from homology"/>
<dbReference type="InterPro" id="IPR021109">
    <property type="entry name" value="Peptidase_aspartic_dom_sf"/>
</dbReference>
<evidence type="ECO:0000256" key="2">
    <source>
        <dbReference type="ARBA" id="ARBA00022670"/>
    </source>
</evidence>
<keyword evidence="5 8" id="KW-0378">Hydrolase</keyword>
<keyword evidence="6" id="KW-1015">Disulfide bond</keyword>
<dbReference type="PANTHER" id="PTHR47966:SF22">
    <property type="entry name" value="PEPSIN A-3-RELATED"/>
    <property type="match status" value="1"/>
</dbReference>
<reference evidence="11" key="2">
    <citation type="submission" date="2025-09" db="UniProtKB">
        <authorList>
            <consortium name="Ensembl"/>
        </authorList>
    </citation>
    <scope>IDENTIFICATION</scope>
</reference>